<dbReference type="SUPFAM" id="SSF49493">
    <property type="entry name" value="HSP40/DnaJ peptide-binding domain"/>
    <property type="match status" value="2"/>
</dbReference>
<dbReference type="FunFam" id="2.60.260.20:FF:000013">
    <property type="entry name" value="DnaJ subfamily B member 11"/>
    <property type="match status" value="1"/>
</dbReference>
<dbReference type="Pfam" id="PF01556">
    <property type="entry name" value="DnaJ_C"/>
    <property type="match status" value="1"/>
</dbReference>
<keyword evidence="3 5" id="KW-0863">Zinc-finger</keyword>
<evidence type="ECO:0000313" key="9">
    <source>
        <dbReference type="EMBL" id="CEQ39745.1"/>
    </source>
</evidence>
<evidence type="ECO:0000259" key="7">
    <source>
        <dbReference type="PROSITE" id="PS50076"/>
    </source>
</evidence>
<feature type="chain" id="PRO_5002303356" evidence="6">
    <location>
        <begin position="23"/>
        <end position="412"/>
    </location>
</feature>
<dbReference type="Proteomes" id="UP000243876">
    <property type="component" value="Unassembled WGS sequence"/>
</dbReference>
<dbReference type="SUPFAM" id="SSF46565">
    <property type="entry name" value="Chaperone J-domain"/>
    <property type="match status" value="1"/>
</dbReference>
<evidence type="ECO:0000313" key="10">
    <source>
        <dbReference type="Proteomes" id="UP000243876"/>
    </source>
</evidence>
<dbReference type="GO" id="GO:0006457">
    <property type="term" value="P:protein folding"/>
    <property type="evidence" value="ECO:0007669"/>
    <property type="project" value="InterPro"/>
</dbReference>
<dbReference type="Gene3D" id="2.10.230.10">
    <property type="entry name" value="Heat shock protein DnaJ, cysteine-rich domain"/>
    <property type="match status" value="1"/>
</dbReference>
<sequence>MPGALLARLIVLLALCVAVLSATDYYKVLGVSKDVSEKELKKAYRVRHTLNEVVPRSVTVKLTRHPDKNPDEEAKAKFLEVSRSFEVLSDPEKRKTYDRYGEEGLKQRENGGGGGDPFDVFRRAFGFGGGGQQGQRRGQNMLAEIEVDLKAMYQGDSIKVGSSSPLPIFREGRKLTCPLRLQFSIARKAICEQCEGTGARSDKDIVECPTCEGRGIRLVRHQLGPGIFQQVQMHCDRCGGRGKAIKHLCPLCKGHRIVDAQSDLILHIDRGMPEGAEVVFEGEADESPDWVAGDVVVKVRSKKEKGGFIRKESNLYWKEPISAAEALLGFKHTVKGLDGHDIVLSRTGVTQPGFVDVIQGEGMPIYHLSGHGDLFVEYQVVLPPTLSPTLKAELEKAFDWRHPDSAAAHTEL</sequence>
<dbReference type="InterPro" id="IPR002939">
    <property type="entry name" value="DnaJ_C"/>
</dbReference>
<dbReference type="PROSITE" id="PS50076">
    <property type="entry name" value="DNAJ_2"/>
    <property type="match status" value="1"/>
</dbReference>
<dbReference type="PANTHER" id="PTHR43888">
    <property type="entry name" value="DNAJ-LIKE-2, ISOFORM A-RELATED"/>
    <property type="match status" value="1"/>
</dbReference>
<keyword evidence="10" id="KW-1185">Reference proteome</keyword>
<dbReference type="Pfam" id="PF00226">
    <property type="entry name" value="DnaJ"/>
    <property type="match status" value="1"/>
</dbReference>
<keyword evidence="2" id="KW-0677">Repeat</keyword>
<dbReference type="AlphaFoldDB" id="A0A0D6EJG5"/>
<gene>
    <name evidence="9" type="primary">SPOSA6832_01274</name>
</gene>
<dbReference type="CDD" id="cd10747">
    <property type="entry name" value="DnaJ_C"/>
    <property type="match status" value="1"/>
</dbReference>
<feature type="domain" description="CR-type" evidence="8">
    <location>
        <begin position="178"/>
        <end position="261"/>
    </location>
</feature>
<dbReference type="CDD" id="cd06257">
    <property type="entry name" value="DnaJ"/>
    <property type="match status" value="1"/>
</dbReference>
<dbReference type="FunFam" id="2.10.230.10:FF:000001">
    <property type="entry name" value="DnaJ subfamily A member 2"/>
    <property type="match status" value="1"/>
</dbReference>
<evidence type="ECO:0000256" key="5">
    <source>
        <dbReference type="PROSITE-ProRule" id="PRU00546"/>
    </source>
</evidence>
<dbReference type="InterPro" id="IPR036410">
    <property type="entry name" value="HSP_DnaJ_Cys-rich_dom_sf"/>
</dbReference>
<dbReference type="PRINTS" id="PR00625">
    <property type="entry name" value="JDOMAIN"/>
</dbReference>
<evidence type="ECO:0000256" key="4">
    <source>
        <dbReference type="ARBA" id="ARBA00022833"/>
    </source>
</evidence>
<evidence type="ECO:0000256" key="1">
    <source>
        <dbReference type="ARBA" id="ARBA00022723"/>
    </source>
</evidence>
<organism evidence="9 10">
    <name type="scientific">Sporidiobolus salmonicolor</name>
    <name type="common">Yeast-like fungus</name>
    <name type="synonym">Sporobolomyces salmonicolor</name>
    <dbReference type="NCBI Taxonomy" id="5005"/>
    <lineage>
        <taxon>Eukaryota</taxon>
        <taxon>Fungi</taxon>
        <taxon>Dikarya</taxon>
        <taxon>Basidiomycota</taxon>
        <taxon>Pucciniomycotina</taxon>
        <taxon>Microbotryomycetes</taxon>
        <taxon>Sporidiobolales</taxon>
        <taxon>Sporidiobolaceae</taxon>
        <taxon>Sporobolomyces</taxon>
    </lineage>
</organism>
<dbReference type="Pfam" id="PF00684">
    <property type="entry name" value="DnaJ_CXXCXGXG"/>
    <property type="match status" value="1"/>
</dbReference>
<dbReference type="GO" id="GO:0008270">
    <property type="term" value="F:zinc ion binding"/>
    <property type="evidence" value="ECO:0007669"/>
    <property type="project" value="UniProtKB-KW"/>
</dbReference>
<dbReference type="SUPFAM" id="SSF57938">
    <property type="entry name" value="DnaJ/Hsp40 cysteine-rich domain"/>
    <property type="match status" value="1"/>
</dbReference>
<dbReference type="GO" id="GO:0051082">
    <property type="term" value="F:unfolded protein binding"/>
    <property type="evidence" value="ECO:0007669"/>
    <property type="project" value="InterPro"/>
</dbReference>
<protein>
    <submittedName>
        <fullName evidence="9">SPOSA6832_01274-mRNA-1:cds</fullName>
    </submittedName>
</protein>
<dbReference type="SMART" id="SM00271">
    <property type="entry name" value="DnaJ"/>
    <property type="match status" value="1"/>
</dbReference>
<name>A0A0D6EJG5_SPOSA</name>
<dbReference type="InterPro" id="IPR001623">
    <property type="entry name" value="DnaJ_domain"/>
</dbReference>
<feature type="zinc finger region" description="CR-type" evidence="5">
    <location>
        <begin position="178"/>
        <end position="261"/>
    </location>
</feature>
<keyword evidence="4 5" id="KW-0862">Zinc</keyword>
<dbReference type="Gene3D" id="2.60.260.20">
    <property type="entry name" value="Urease metallochaperone UreE, N-terminal domain"/>
    <property type="match status" value="2"/>
</dbReference>
<keyword evidence="1 5" id="KW-0479">Metal-binding</keyword>
<evidence type="ECO:0000256" key="2">
    <source>
        <dbReference type="ARBA" id="ARBA00022737"/>
    </source>
</evidence>
<dbReference type="GO" id="GO:0030544">
    <property type="term" value="F:Hsp70 protein binding"/>
    <property type="evidence" value="ECO:0007669"/>
    <property type="project" value="InterPro"/>
</dbReference>
<dbReference type="InterPro" id="IPR001305">
    <property type="entry name" value="HSP_DnaJ_Cys-rich_dom"/>
</dbReference>
<reference evidence="10" key="1">
    <citation type="submission" date="2015-02" db="EMBL/GenBank/DDBJ databases">
        <authorList>
            <person name="Gon?alves P."/>
        </authorList>
    </citation>
    <scope>NUCLEOTIDE SEQUENCE [LARGE SCALE GENOMIC DNA]</scope>
</reference>
<evidence type="ECO:0000259" key="8">
    <source>
        <dbReference type="PROSITE" id="PS51188"/>
    </source>
</evidence>
<proteinExistence type="predicted"/>
<keyword evidence="6" id="KW-0732">Signal</keyword>
<evidence type="ECO:0000256" key="3">
    <source>
        <dbReference type="ARBA" id="ARBA00022771"/>
    </source>
</evidence>
<dbReference type="OrthoDB" id="550424at2759"/>
<accession>A0A0D6EJG5</accession>
<dbReference type="Gene3D" id="1.10.287.110">
    <property type="entry name" value="DnaJ domain"/>
    <property type="match status" value="1"/>
</dbReference>
<feature type="signal peptide" evidence="6">
    <location>
        <begin position="1"/>
        <end position="22"/>
    </location>
</feature>
<dbReference type="InterPro" id="IPR036869">
    <property type="entry name" value="J_dom_sf"/>
</dbReference>
<evidence type="ECO:0000256" key="6">
    <source>
        <dbReference type="SAM" id="SignalP"/>
    </source>
</evidence>
<feature type="domain" description="J" evidence="7">
    <location>
        <begin position="24"/>
        <end position="101"/>
    </location>
</feature>
<dbReference type="CDD" id="cd10719">
    <property type="entry name" value="DnaJ_zf"/>
    <property type="match status" value="1"/>
</dbReference>
<dbReference type="EMBL" id="CENE01000004">
    <property type="protein sequence ID" value="CEQ39745.1"/>
    <property type="molecule type" value="Genomic_DNA"/>
</dbReference>
<dbReference type="InterPro" id="IPR044713">
    <property type="entry name" value="DNJA1/2-like"/>
</dbReference>
<dbReference type="InterPro" id="IPR008971">
    <property type="entry name" value="HSP40/DnaJ_pept-bd"/>
</dbReference>
<dbReference type="PROSITE" id="PS51188">
    <property type="entry name" value="ZF_CR"/>
    <property type="match status" value="1"/>
</dbReference>